<evidence type="ECO:0000313" key="2">
    <source>
        <dbReference type="Proteomes" id="UP001548590"/>
    </source>
</evidence>
<reference evidence="1 2" key="1">
    <citation type="submission" date="2024-07" db="EMBL/GenBank/DDBJ databases">
        <title>Uliginosibacterium paludis KCTC:42655.</title>
        <authorList>
            <person name="Kim M.K."/>
        </authorList>
    </citation>
    <scope>NUCLEOTIDE SEQUENCE [LARGE SCALE GENOMIC DNA]</scope>
    <source>
        <strain evidence="1 2">KCTC 42655</strain>
    </source>
</reference>
<dbReference type="Proteomes" id="UP001548590">
    <property type="component" value="Unassembled WGS sequence"/>
</dbReference>
<comment type="caution">
    <text evidence="1">The sequence shown here is derived from an EMBL/GenBank/DDBJ whole genome shotgun (WGS) entry which is preliminary data.</text>
</comment>
<dbReference type="EMBL" id="JBEWLZ010000009">
    <property type="protein sequence ID" value="MET1491097.1"/>
    <property type="molecule type" value="Genomic_DNA"/>
</dbReference>
<gene>
    <name evidence="1" type="ORF">ABVT11_14755</name>
</gene>
<evidence type="ECO:0008006" key="3">
    <source>
        <dbReference type="Google" id="ProtNLM"/>
    </source>
</evidence>
<evidence type="ECO:0000313" key="1">
    <source>
        <dbReference type="EMBL" id="MET1491097.1"/>
    </source>
</evidence>
<name>A0ABV2CTJ0_9RHOO</name>
<organism evidence="1 2">
    <name type="scientific">Uliginosibacterium paludis</name>
    <dbReference type="NCBI Taxonomy" id="1615952"/>
    <lineage>
        <taxon>Bacteria</taxon>
        <taxon>Pseudomonadati</taxon>
        <taxon>Pseudomonadota</taxon>
        <taxon>Betaproteobacteria</taxon>
        <taxon>Rhodocyclales</taxon>
        <taxon>Zoogloeaceae</taxon>
        <taxon>Uliginosibacterium</taxon>
    </lineage>
</organism>
<dbReference type="RefSeq" id="WP_345928793.1">
    <property type="nucleotide sequence ID" value="NZ_JBDIVF010000007.1"/>
</dbReference>
<proteinExistence type="predicted"/>
<accession>A0ABV2CTJ0</accession>
<sequence length="130" mass="13787">MRPRLSALSALCRMPDSGRGSLRSGQRIVLRLLLLVICLNASVMLGLHEAQHLENQLSALTTQAPADDDTPDQGYCSLCLALAQQIAPGTHDTALPLLPGSSVLPLRDAHALHSARLDGLRSARAPPRAA</sequence>
<keyword evidence="2" id="KW-1185">Reference proteome</keyword>
<protein>
    <recommendedName>
        <fullName evidence="3">DUF2946 domain-containing protein</fullName>
    </recommendedName>
</protein>